<keyword evidence="2" id="KW-1185">Reference proteome</keyword>
<sequence>MGNRRGFVTILALLFLILLSGVLLFQLQGYQRQVEAYDILIHHYEQKRPVKSPNRR</sequence>
<accession>A0A1Z5IKJ2</accession>
<protein>
    <submittedName>
        <fullName evidence="1">Uncharacterized protein</fullName>
    </submittedName>
</protein>
<dbReference type="Proteomes" id="UP000198402">
    <property type="component" value="Unassembled WGS sequence"/>
</dbReference>
<dbReference type="AlphaFoldDB" id="A0A1Z5IKJ2"/>
<dbReference type="STRING" id="1302250.GCA_001313225_02754"/>
<reference evidence="1 2" key="1">
    <citation type="submission" date="2015-11" db="EMBL/GenBank/DDBJ databases">
        <title>Draft genome sequences of new species of the genus Lactobacillus isolated from orchardgrass silage.</title>
        <authorList>
            <person name="Tohno M."/>
            <person name="Tanizawa Y."/>
            <person name="Arita M."/>
        </authorList>
    </citation>
    <scope>NUCLEOTIDE SEQUENCE [LARGE SCALE GENOMIC DNA]</scope>
    <source>
        <strain evidence="1 2">IWT126</strain>
    </source>
</reference>
<evidence type="ECO:0000313" key="2">
    <source>
        <dbReference type="Proteomes" id="UP000198402"/>
    </source>
</evidence>
<dbReference type="EMBL" id="BCMG01000013">
    <property type="protein sequence ID" value="GAX02206.1"/>
    <property type="molecule type" value="Genomic_DNA"/>
</dbReference>
<dbReference type="RefSeq" id="WP_159459494.1">
    <property type="nucleotide sequence ID" value="NZ_BBFL01000014.1"/>
</dbReference>
<evidence type="ECO:0000313" key="1">
    <source>
        <dbReference type="EMBL" id="GAX02206.1"/>
    </source>
</evidence>
<gene>
    <name evidence="1" type="ORF">IWT126_02271</name>
</gene>
<organism evidence="1 2">
    <name type="scientific">Secundilactobacillus silagei JCM 19001</name>
    <dbReference type="NCBI Taxonomy" id="1302250"/>
    <lineage>
        <taxon>Bacteria</taxon>
        <taxon>Bacillati</taxon>
        <taxon>Bacillota</taxon>
        <taxon>Bacilli</taxon>
        <taxon>Lactobacillales</taxon>
        <taxon>Lactobacillaceae</taxon>
        <taxon>Secundilactobacillus</taxon>
    </lineage>
</organism>
<comment type="caution">
    <text evidence="1">The sequence shown here is derived from an EMBL/GenBank/DDBJ whole genome shotgun (WGS) entry which is preliminary data.</text>
</comment>
<proteinExistence type="predicted"/>
<name>A0A1Z5IKJ2_9LACO</name>